<evidence type="ECO:0000313" key="3">
    <source>
        <dbReference type="EMBL" id="CAL6002488.1"/>
    </source>
</evidence>
<keyword evidence="1" id="KW-0812">Transmembrane</keyword>
<accession>A0AA86RVB0</accession>
<reference evidence="2" key="1">
    <citation type="submission" date="2023-06" db="EMBL/GenBank/DDBJ databases">
        <authorList>
            <person name="Kurt Z."/>
        </authorList>
    </citation>
    <scope>NUCLEOTIDE SEQUENCE</scope>
</reference>
<dbReference type="EMBL" id="CAXDID020000045">
    <property type="protein sequence ID" value="CAL6002488.1"/>
    <property type="molecule type" value="Genomic_DNA"/>
</dbReference>
<dbReference type="AlphaFoldDB" id="A0AA86RVB0"/>
<evidence type="ECO:0000313" key="4">
    <source>
        <dbReference type="Proteomes" id="UP001642409"/>
    </source>
</evidence>
<keyword evidence="4" id="KW-1185">Reference proteome</keyword>
<proteinExistence type="predicted"/>
<dbReference type="EMBL" id="CATOUU010001185">
    <property type="protein sequence ID" value="CAI9978544.1"/>
    <property type="molecule type" value="Genomic_DNA"/>
</dbReference>
<sequence length="113" mass="13644">MQKSHIYIITTDNADDMKIFQKTQDQLCFSSMKKYNEYLQQYFVDNKFKFQTSGQNYSITDDYNLTYNRKYEEFDIISKQNNVNYTSLNKLTVYVLVLILVVAFVQYNSYWIN</sequence>
<feature type="transmembrane region" description="Helical" evidence="1">
    <location>
        <begin position="91"/>
        <end position="112"/>
    </location>
</feature>
<dbReference type="Proteomes" id="UP001642409">
    <property type="component" value="Unassembled WGS sequence"/>
</dbReference>
<evidence type="ECO:0000313" key="2">
    <source>
        <dbReference type="EMBL" id="CAI9978544.1"/>
    </source>
</evidence>
<organism evidence="2">
    <name type="scientific">Hexamita inflata</name>
    <dbReference type="NCBI Taxonomy" id="28002"/>
    <lineage>
        <taxon>Eukaryota</taxon>
        <taxon>Metamonada</taxon>
        <taxon>Diplomonadida</taxon>
        <taxon>Hexamitidae</taxon>
        <taxon>Hexamitinae</taxon>
        <taxon>Hexamita</taxon>
    </lineage>
</organism>
<comment type="caution">
    <text evidence="2">The sequence shown here is derived from an EMBL/GenBank/DDBJ whole genome shotgun (WGS) entry which is preliminary data.</text>
</comment>
<protein>
    <submittedName>
        <fullName evidence="3">Hypothetical_protein</fullName>
    </submittedName>
</protein>
<reference evidence="3 4" key="2">
    <citation type="submission" date="2024-07" db="EMBL/GenBank/DDBJ databases">
        <authorList>
            <person name="Akdeniz Z."/>
        </authorList>
    </citation>
    <scope>NUCLEOTIDE SEQUENCE [LARGE SCALE GENOMIC DNA]</scope>
</reference>
<gene>
    <name evidence="3" type="ORF">HINF_LOCUS17947</name>
    <name evidence="2" type="ORF">HINF_LOCUS66189</name>
</gene>
<keyword evidence="1" id="KW-0472">Membrane</keyword>
<evidence type="ECO:0000256" key="1">
    <source>
        <dbReference type="SAM" id="Phobius"/>
    </source>
</evidence>
<name>A0AA86RVB0_9EUKA</name>
<keyword evidence="1" id="KW-1133">Transmembrane helix</keyword>